<evidence type="ECO:0000256" key="3">
    <source>
        <dbReference type="ARBA" id="ARBA00023315"/>
    </source>
</evidence>
<dbReference type="InterPro" id="IPR050500">
    <property type="entry name" value="Phos_Acetyltrans/Butyryltrans"/>
</dbReference>
<comment type="caution">
    <text evidence="5">The sequence shown here is derived from an EMBL/GenBank/DDBJ whole genome shotgun (WGS) entry which is preliminary data.</text>
</comment>
<evidence type="ECO:0000259" key="4">
    <source>
        <dbReference type="Pfam" id="PF01515"/>
    </source>
</evidence>
<evidence type="ECO:0000256" key="1">
    <source>
        <dbReference type="ARBA" id="ARBA00005656"/>
    </source>
</evidence>
<comment type="similarity">
    <text evidence="1">Belongs to the phosphate acetyltransferase and butyryltransferase family.</text>
</comment>
<dbReference type="PANTHER" id="PTHR43356:SF2">
    <property type="entry name" value="PHOSPHATE ACETYLTRANSFERASE"/>
    <property type="match status" value="1"/>
</dbReference>
<dbReference type="NCBIfam" id="NF006045">
    <property type="entry name" value="PRK08190.1"/>
    <property type="match status" value="1"/>
</dbReference>
<evidence type="ECO:0000313" key="5">
    <source>
        <dbReference type="EMBL" id="MFD2679624.1"/>
    </source>
</evidence>
<dbReference type="PANTHER" id="PTHR43356">
    <property type="entry name" value="PHOSPHATE ACETYLTRANSFERASE"/>
    <property type="match status" value="1"/>
</dbReference>
<dbReference type="InterPro" id="IPR002505">
    <property type="entry name" value="PTA_PTB"/>
</dbReference>
<dbReference type="RefSeq" id="WP_377932403.1">
    <property type="nucleotide sequence ID" value="NZ_JBHUMF010000005.1"/>
</dbReference>
<gene>
    <name evidence="5" type="primary">yqiS</name>
    <name evidence="5" type="ORF">ACFSUL_02545</name>
</gene>
<dbReference type="EC" id="2.3.1.19" evidence="5"/>
<keyword evidence="2 5" id="KW-0808">Transferase</keyword>
<reference evidence="6" key="1">
    <citation type="journal article" date="2019" name="Int. J. Syst. Evol. Microbiol.">
        <title>The Global Catalogue of Microorganisms (GCM) 10K type strain sequencing project: providing services to taxonomists for standard genome sequencing and annotation.</title>
        <authorList>
            <consortium name="The Broad Institute Genomics Platform"/>
            <consortium name="The Broad Institute Genome Sequencing Center for Infectious Disease"/>
            <person name="Wu L."/>
            <person name="Ma J."/>
        </authorList>
    </citation>
    <scope>NUCLEOTIDE SEQUENCE [LARGE SCALE GENOMIC DNA]</scope>
    <source>
        <strain evidence="6">KCTC 3913</strain>
    </source>
</reference>
<feature type="domain" description="Phosphate acetyl/butaryl transferase" evidence="4">
    <location>
        <begin position="77"/>
        <end position="295"/>
    </location>
</feature>
<dbReference type="PIRSF" id="PIRSF000428">
    <property type="entry name" value="P_Ac_trans"/>
    <property type="match status" value="1"/>
</dbReference>
<dbReference type="EMBL" id="JBHUMF010000005">
    <property type="protein sequence ID" value="MFD2679624.1"/>
    <property type="molecule type" value="Genomic_DNA"/>
</dbReference>
<proteinExistence type="inferred from homology"/>
<dbReference type="NCBIfam" id="TIGR02706">
    <property type="entry name" value="P_butyryltrans"/>
    <property type="match status" value="1"/>
</dbReference>
<evidence type="ECO:0000313" key="6">
    <source>
        <dbReference type="Proteomes" id="UP001597506"/>
    </source>
</evidence>
<dbReference type="Pfam" id="PF01515">
    <property type="entry name" value="PTA_PTB"/>
    <property type="match status" value="1"/>
</dbReference>
<protein>
    <submittedName>
        <fullName evidence="5">Phosphate butyryltransferase</fullName>
        <ecNumber evidence="5">2.3.1.19</ecNumber>
    </submittedName>
</protein>
<dbReference type="InterPro" id="IPR012147">
    <property type="entry name" value="P_Ac_Bu_trans"/>
</dbReference>
<dbReference type="Proteomes" id="UP001597506">
    <property type="component" value="Unassembled WGS sequence"/>
</dbReference>
<dbReference type="Gene3D" id="3.40.718.10">
    <property type="entry name" value="Isopropylmalate Dehydrogenase"/>
    <property type="match status" value="1"/>
</dbReference>
<keyword evidence="3 5" id="KW-0012">Acyltransferase</keyword>
<sequence length="304" mass="32174">MNLHSLVEKATQWKDATIAVAVAEDAEVISAISMAVEKGLAQFLLYGNKEKMELIIREVSPQLQDHSRIQIIDAPSVKEAAEMAVKAVNSGKANALMKGHVSTAVILKAVLNKEWGLRTGNVLSHVAVFEVPDSDRLTIITDAAMNIAPELSQKAQILENAVGVARSIGIEEPRVAPIAAVEVVNPAMQATLDAAALTQMNKRGQINNCIVDGPLALDNAISIEAAEHKGIQNDVAGQADILLVPNIETGNSLYKSLIYFAKAKVGAVISGAKAPIVLTSRADSAESKLYSLALAICSASNNRN</sequence>
<dbReference type="GO" id="GO:0050182">
    <property type="term" value="F:phosphate butyryltransferase activity"/>
    <property type="evidence" value="ECO:0007669"/>
    <property type="project" value="UniProtKB-EC"/>
</dbReference>
<dbReference type="InterPro" id="IPR014079">
    <property type="entry name" value="Phosphate_butyryltransferase"/>
</dbReference>
<dbReference type="NCBIfam" id="NF005837">
    <property type="entry name" value="PRK07742.1"/>
    <property type="match status" value="1"/>
</dbReference>
<dbReference type="SUPFAM" id="SSF53659">
    <property type="entry name" value="Isocitrate/Isopropylmalate dehydrogenase-like"/>
    <property type="match status" value="1"/>
</dbReference>
<accession>A0ABW5RN94</accession>
<evidence type="ECO:0000256" key="2">
    <source>
        <dbReference type="ARBA" id="ARBA00022679"/>
    </source>
</evidence>
<name>A0ABW5RN94_9BACI</name>
<organism evidence="5 6">
    <name type="scientific">Bacillus seohaeanensis</name>
    <dbReference type="NCBI Taxonomy" id="284580"/>
    <lineage>
        <taxon>Bacteria</taxon>
        <taxon>Bacillati</taxon>
        <taxon>Bacillota</taxon>
        <taxon>Bacilli</taxon>
        <taxon>Bacillales</taxon>
        <taxon>Bacillaceae</taxon>
        <taxon>Bacillus</taxon>
    </lineage>
</organism>
<keyword evidence="6" id="KW-1185">Reference proteome</keyword>
<dbReference type="NCBIfam" id="NF004472">
    <property type="entry name" value="PRK05805.1"/>
    <property type="match status" value="1"/>
</dbReference>